<dbReference type="Pfam" id="PF00126">
    <property type="entry name" value="HTH_1"/>
    <property type="match status" value="1"/>
</dbReference>
<dbReference type="PANTHER" id="PTHR30346">
    <property type="entry name" value="TRANSCRIPTIONAL DUAL REGULATOR HCAR-RELATED"/>
    <property type="match status" value="1"/>
</dbReference>
<dbReference type="Gene3D" id="1.10.10.10">
    <property type="entry name" value="Winged helix-like DNA-binding domain superfamily/Winged helix DNA-binding domain"/>
    <property type="match status" value="1"/>
</dbReference>
<dbReference type="InterPro" id="IPR036390">
    <property type="entry name" value="WH_DNA-bd_sf"/>
</dbReference>
<dbReference type="Gene3D" id="3.40.190.10">
    <property type="entry name" value="Periplasmic binding protein-like II"/>
    <property type="match status" value="2"/>
</dbReference>
<proteinExistence type="inferred from homology"/>
<accession>A0ABT0UYL7</accession>
<organism evidence="6 7">
    <name type="scientific">Streptomyces albipurpureus</name>
    <dbReference type="NCBI Taxonomy" id="2897419"/>
    <lineage>
        <taxon>Bacteria</taxon>
        <taxon>Bacillati</taxon>
        <taxon>Actinomycetota</taxon>
        <taxon>Actinomycetes</taxon>
        <taxon>Kitasatosporales</taxon>
        <taxon>Streptomycetaceae</taxon>
        <taxon>Streptomyces</taxon>
    </lineage>
</organism>
<evidence type="ECO:0000256" key="4">
    <source>
        <dbReference type="ARBA" id="ARBA00023163"/>
    </source>
</evidence>
<dbReference type="PROSITE" id="PS50931">
    <property type="entry name" value="HTH_LYSR"/>
    <property type="match status" value="1"/>
</dbReference>
<keyword evidence="4" id="KW-0804">Transcription</keyword>
<dbReference type="EMBL" id="JAMQAW010000083">
    <property type="protein sequence ID" value="MCM2393664.1"/>
    <property type="molecule type" value="Genomic_DNA"/>
</dbReference>
<protein>
    <submittedName>
        <fullName evidence="6">LysR family transcriptional regulator</fullName>
    </submittedName>
</protein>
<keyword evidence="2" id="KW-0805">Transcription regulation</keyword>
<evidence type="ECO:0000313" key="7">
    <source>
        <dbReference type="Proteomes" id="UP001431429"/>
    </source>
</evidence>
<evidence type="ECO:0000313" key="6">
    <source>
        <dbReference type="EMBL" id="MCM2393664.1"/>
    </source>
</evidence>
<dbReference type="InterPro" id="IPR000847">
    <property type="entry name" value="LysR_HTH_N"/>
</dbReference>
<comment type="caution">
    <text evidence="6">The sequence shown here is derived from an EMBL/GenBank/DDBJ whole genome shotgun (WGS) entry which is preliminary data.</text>
</comment>
<keyword evidence="3" id="KW-0238">DNA-binding</keyword>
<gene>
    <name evidence="6" type="ORF">NBG84_36265</name>
</gene>
<reference evidence="6" key="1">
    <citation type="submission" date="2022-06" db="EMBL/GenBank/DDBJ databases">
        <title>Genome public.</title>
        <authorList>
            <person name="Sun Q."/>
        </authorList>
    </citation>
    <scope>NUCLEOTIDE SEQUENCE</scope>
    <source>
        <strain evidence="6">CWNU-1</strain>
    </source>
</reference>
<sequence length="307" mass="33469">MNQVHVQEIECLLVLAEELHFGRTAARLGCSQSRVSQLVAGLERRVGVRLVDRTSRSVGLSRFGAQFVTEVRPAYEALATVLTRARERAGSGALCQLRVGFHGSVYEEVTEAFRQLRAHHDVMMVLSEIPLGSPFSAVLAGQLDAAVVELPVREPALTTGFRFPPQDRLLAVATSHPLARAGRAHIEELAALDLVHPIGDAPDYWMVARVPRSTPAGVPIRSSVGIATVQEGLALVASGEHGMLVCRPLAERATRSDVRYLPVDGLDEPSQMGLIWRTDRTSRQLTALARLLDEEFSRVKIPEGLPV</sequence>
<dbReference type="Pfam" id="PF03466">
    <property type="entry name" value="LysR_substrate"/>
    <property type="match status" value="1"/>
</dbReference>
<evidence type="ECO:0000256" key="3">
    <source>
        <dbReference type="ARBA" id="ARBA00023125"/>
    </source>
</evidence>
<evidence type="ECO:0000256" key="1">
    <source>
        <dbReference type="ARBA" id="ARBA00009437"/>
    </source>
</evidence>
<dbReference type="RefSeq" id="WP_250923958.1">
    <property type="nucleotide sequence ID" value="NZ_JAMQAW010000083.1"/>
</dbReference>
<comment type="similarity">
    <text evidence="1">Belongs to the LysR transcriptional regulatory family.</text>
</comment>
<dbReference type="SUPFAM" id="SSF53850">
    <property type="entry name" value="Periplasmic binding protein-like II"/>
    <property type="match status" value="1"/>
</dbReference>
<dbReference type="Proteomes" id="UP001431429">
    <property type="component" value="Unassembled WGS sequence"/>
</dbReference>
<keyword evidence="7" id="KW-1185">Reference proteome</keyword>
<dbReference type="PANTHER" id="PTHR30346:SF0">
    <property type="entry name" value="HCA OPERON TRANSCRIPTIONAL ACTIVATOR HCAR"/>
    <property type="match status" value="1"/>
</dbReference>
<feature type="domain" description="HTH lysR-type" evidence="5">
    <location>
        <begin position="1"/>
        <end position="61"/>
    </location>
</feature>
<evidence type="ECO:0000259" key="5">
    <source>
        <dbReference type="PROSITE" id="PS50931"/>
    </source>
</evidence>
<evidence type="ECO:0000256" key="2">
    <source>
        <dbReference type="ARBA" id="ARBA00023015"/>
    </source>
</evidence>
<dbReference type="InterPro" id="IPR036388">
    <property type="entry name" value="WH-like_DNA-bd_sf"/>
</dbReference>
<dbReference type="SUPFAM" id="SSF46785">
    <property type="entry name" value="Winged helix' DNA-binding domain"/>
    <property type="match status" value="1"/>
</dbReference>
<dbReference type="InterPro" id="IPR005119">
    <property type="entry name" value="LysR_subst-bd"/>
</dbReference>
<name>A0ABT0UYL7_9ACTN</name>